<dbReference type="InterPro" id="IPR029056">
    <property type="entry name" value="Ribokinase-like"/>
</dbReference>
<evidence type="ECO:0000256" key="3">
    <source>
        <dbReference type="ARBA" id="ARBA00022777"/>
    </source>
</evidence>
<dbReference type="SUPFAM" id="SSF53613">
    <property type="entry name" value="Ribokinase-like"/>
    <property type="match status" value="1"/>
</dbReference>
<gene>
    <name evidence="5" type="ORF">MNBD_ALPHA03-1068</name>
</gene>
<protein>
    <submittedName>
        <fullName evidence="5">Fructokinase</fullName>
        <ecNumber evidence="5">2.7.1.4</ecNumber>
    </submittedName>
</protein>
<dbReference type="EMBL" id="UOFW01000050">
    <property type="protein sequence ID" value="VAX03501.1"/>
    <property type="molecule type" value="Genomic_DNA"/>
</dbReference>
<dbReference type="GO" id="GO:0008865">
    <property type="term" value="F:fructokinase activity"/>
    <property type="evidence" value="ECO:0007669"/>
    <property type="project" value="UniProtKB-EC"/>
</dbReference>
<feature type="domain" description="Carbohydrate kinase PfkB" evidence="4">
    <location>
        <begin position="53"/>
        <end position="317"/>
    </location>
</feature>
<dbReference type="InterPro" id="IPR002173">
    <property type="entry name" value="Carboh/pur_kinase_PfkB_CS"/>
</dbReference>
<accession>A0A3B1AP57</accession>
<name>A0A3B1AP57_9ZZZZ</name>
<evidence type="ECO:0000256" key="2">
    <source>
        <dbReference type="ARBA" id="ARBA00022679"/>
    </source>
</evidence>
<evidence type="ECO:0000313" key="5">
    <source>
        <dbReference type="EMBL" id="VAX03501.1"/>
    </source>
</evidence>
<dbReference type="Pfam" id="PF00294">
    <property type="entry name" value="PfkB"/>
    <property type="match status" value="1"/>
</dbReference>
<sequence length="331" mass="35769">MTHKFDVLGIGNAIVDILVQVEDDFLIDHDIPKGSMQLVDEETSEKLYGKLGSAVECSGGSAANTIAGLASMGSRTAYIGKTKNDQMGHVFDHDIKSLGIEYTTKKDESGVSTARCLVMVSPDAERTMCTYLGACVNLMEADIDEAQVAGAFVTYMEGYLWDPENAKAAFRKAMTLAHKAGRKTSISLSDSFCVGRHKQEFLHLAEHEIDILFANEEELLMLYDTRDLNDAIKAVQQHCEVAAITRSAAGCIIVSADDIITVKGSPVSDLIDTTGAGDMFAAGFLHGYTRGLDLGVCGRMGNLVASEVITHLGARPDIDLKKYIANKLYLT</sequence>
<dbReference type="InterPro" id="IPR052700">
    <property type="entry name" value="Carb_kinase_PfkB-like"/>
</dbReference>
<keyword evidence="3 5" id="KW-0418">Kinase</keyword>
<evidence type="ECO:0000256" key="1">
    <source>
        <dbReference type="ARBA" id="ARBA00010688"/>
    </source>
</evidence>
<keyword evidence="2 5" id="KW-0808">Transferase</keyword>
<dbReference type="AlphaFoldDB" id="A0A3B1AP57"/>
<dbReference type="PANTHER" id="PTHR43320">
    <property type="entry name" value="SUGAR KINASE"/>
    <property type="match status" value="1"/>
</dbReference>
<proteinExistence type="inferred from homology"/>
<comment type="similarity">
    <text evidence="1">Belongs to the carbohydrate kinase PfkB family.</text>
</comment>
<dbReference type="CDD" id="cd01168">
    <property type="entry name" value="adenosine_kinase"/>
    <property type="match status" value="1"/>
</dbReference>
<reference evidence="5" key="1">
    <citation type="submission" date="2018-06" db="EMBL/GenBank/DDBJ databases">
        <authorList>
            <person name="Zhirakovskaya E."/>
        </authorList>
    </citation>
    <scope>NUCLEOTIDE SEQUENCE</scope>
</reference>
<evidence type="ECO:0000259" key="4">
    <source>
        <dbReference type="Pfam" id="PF00294"/>
    </source>
</evidence>
<dbReference type="Gene3D" id="3.40.1190.20">
    <property type="match status" value="1"/>
</dbReference>
<organism evidence="5">
    <name type="scientific">hydrothermal vent metagenome</name>
    <dbReference type="NCBI Taxonomy" id="652676"/>
    <lineage>
        <taxon>unclassified sequences</taxon>
        <taxon>metagenomes</taxon>
        <taxon>ecological metagenomes</taxon>
    </lineage>
</organism>
<dbReference type="PROSITE" id="PS00584">
    <property type="entry name" value="PFKB_KINASES_2"/>
    <property type="match status" value="1"/>
</dbReference>
<dbReference type="InterPro" id="IPR011611">
    <property type="entry name" value="PfkB_dom"/>
</dbReference>
<dbReference type="PANTHER" id="PTHR43320:SF3">
    <property type="entry name" value="CARBOHYDRATE KINASE PFKB DOMAIN-CONTAINING PROTEIN"/>
    <property type="match status" value="1"/>
</dbReference>
<dbReference type="EC" id="2.7.1.4" evidence="5"/>